<proteinExistence type="predicted"/>
<name>A0A6A6KM47_HEVBR</name>
<gene>
    <name evidence="1" type="ORF">GH714_001210</name>
</gene>
<dbReference type="InterPro" id="IPR039904">
    <property type="entry name" value="TRANK1"/>
</dbReference>
<organism evidence="1 2">
    <name type="scientific">Hevea brasiliensis</name>
    <name type="common">Para rubber tree</name>
    <name type="synonym">Siphonia brasiliensis</name>
    <dbReference type="NCBI Taxonomy" id="3981"/>
    <lineage>
        <taxon>Eukaryota</taxon>
        <taxon>Viridiplantae</taxon>
        <taxon>Streptophyta</taxon>
        <taxon>Embryophyta</taxon>
        <taxon>Tracheophyta</taxon>
        <taxon>Spermatophyta</taxon>
        <taxon>Magnoliopsida</taxon>
        <taxon>eudicotyledons</taxon>
        <taxon>Gunneridae</taxon>
        <taxon>Pentapetalae</taxon>
        <taxon>rosids</taxon>
        <taxon>fabids</taxon>
        <taxon>Malpighiales</taxon>
        <taxon>Euphorbiaceae</taxon>
        <taxon>Crotonoideae</taxon>
        <taxon>Micrandreae</taxon>
        <taxon>Hevea</taxon>
    </lineage>
</organism>
<protein>
    <submittedName>
        <fullName evidence="1">Uncharacterized protein</fullName>
    </submittedName>
</protein>
<evidence type="ECO:0000313" key="1">
    <source>
        <dbReference type="EMBL" id="KAF2290040.1"/>
    </source>
</evidence>
<evidence type="ECO:0000313" key="2">
    <source>
        <dbReference type="Proteomes" id="UP000467840"/>
    </source>
</evidence>
<keyword evidence="2" id="KW-1185">Reference proteome</keyword>
<dbReference type="Proteomes" id="UP000467840">
    <property type="component" value="Chromosome 2"/>
</dbReference>
<sequence length="299" mass="34641">MMKFVKDFHSENLMRTFLKSKDCLDELLLLEKERANFLEAANVANMKGDILLGADILEIGRRFKEASGVILSYVFYNSLWVHGSKGWPLKFEKKEELLIRIVARYWQELIENFIKNISNGNSIEGPGDLVLVQKMHKALADTDYTNFSPSFFLYLVDRLLILFYKSLWKLREQEKAHIGIEVVSQALKCIGNPLQGRQCIPQRLSLKNDLVATELTFPIAKAQQTNRNFWVMLATIDQFDLLTNITWLKSNCCHSSGIVVEEVNEVRDEMQQPYSALDSRISEWDVQDNRIIQDLLKKF</sequence>
<dbReference type="EMBL" id="JAAGAX010000015">
    <property type="protein sequence ID" value="KAF2290040.1"/>
    <property type="molecule type" value="Genomic_DNA"/>
</dbReference>
<dbReference type="PANTHER" id="PTHR21529">
    <property type="entry name" value="MAMMARY TURMOR VIRUS RECEPTOR HOMOLOG 1, 2 MTVR1, 2"/>
    <property type="match status" value="1"/>
</dbReference>
<comment type="caution">
    <text evidence="1">The sequence shown here is derived from an EMBL/GenBank/DDBJ whole genome shotgun (WGS) entry which is preliminary data.</text>
</comment>
<accession>A0A6A6KM47</accession>
<dbReference type="PANTHER" id="PTHR21529:SF4">
    <property type="entry name" value="TPR AND ANKYRIN REPEAT-CONTAINING PROTEIN 1"/>
    <property type="match status" value="1"/>
</dbReference>
<reference evidence="1 2" key="1">
    <citation type="journal article" date="2020" name="Mol. Plant">
        <title>The Chromosome-Based Rubber Tree Genome Provides New Insights into Spurge Genome Evolution and Rubber Biosynthesis.</title>
        <authorList>
            <person name="Liu J."/>
            <person name="Shi C."/>
            <person name="Shi C.C."/>
            <person name="Li W."/>
            <person name="Zhang Q.J."/>
            <person name="Zhang Y."/>
            <person name="Li K."/>
            <person name="Lu H.F."/>
            <person name="Shi C."/>
            <person name="Zhu S.T."/>
            <person name="Xiao Z.Y."/>
            <person name="Nan H."/>
            <person name="Yue Y."/>
            <person name="Zhu X.G."/>
            <person name="Wu Y."/>
            <person name="Hong X.N."/>
            <person name="Fan G.Y."/>
            <person name="Tong Y."/>
            <person name="Zhang D."/>
            <person name="Mao C.L."/>
            <person name="Liu Y.L."/>
            <person name="Hao S.J."/>
            <person name="Liu W.Q."/>
            <person name="Lv M.Q."/>
            <person name="Zhang H.B."/>
            <person name="Liu Y."/>
            <person name="Hu-Tang G.R."/>
            <person name="Wang J.P."/>
            <person name="Wang J.H."/>
            <person name="Sun Y.H."/>
            <person name="Ni S.B."/>
            <person name="Chen W.B."/>
            <person name="Zhang X.C."/>
            <person name="Jiao Y.N."/>
            <person name="Eichler E.E."/>
            <person name="Li G.H."/>
            <person name="Liu X."/>
            <person name="Gao L.Z."/>
        </authorList>
    </citation>
    <scope>NUCLEOTIDE SEQUENCE [LARGE SCALE GENOMIC DNA]</scope>
    <source>
        <strain evidence="2">cv. GT1</strain>
        <tissue evidence="1">Leaf</tissue>
    </source>
</reference>
<dbReference type="AlphaFoldDB" id="A0A6A6KM47"/>